<dbReference type="EC" id="3.1.3.1" evidence="2"/>
<dbReference type="Gene3D" id="2.60.40.10">
    <property type="entry name" value="Immunoglobulins"/>
    <property type="match status" value="1"/>
</dbReference>
<dbReference type="SUPFAM" id="SSF51120">
    <property type="entry name" value="beta-Roll"/>
    <property type="match status" value="1"/>
</dbReference>
<keyword evidence="3" id="KW-1185">Reference proteome</keyword>
<dbReference type="Proteomes" id="UP000215086">
    <property type="component" value="Chromosome"/>
</dbReference>
<dbReference type="KEGG" id="ttf:THTE_0566"/>
<dbReference type="InterPro" id="IPR000601">
    <property type="entry name" value="PKD_dom"/>
</dbReference>
<evidence type="ECO:0000313" key="2">
    <source>
        <dbReference type="EMBL" id="ASV73168.1"/>
    </source>
</evidence>
<dbReference type="SUPFAM" id="SSF49299">
    <property type="entry name" value="PKD domain"/>
    <property type="match status" value="1"/>
</dbReference>
<evidence type="ECO:0000313" key="3">
    <source>
        <dbReference type="Proteomes" id="UP000215086"/>
    </source>
</evidence>
<protein>
    <submittedName>
        <fullName evidence="2">Alkaline phosphatase</fullName>
        <ecNumber evidence="2">3.1.3.1</ecNumber>
    </submittedName>
</protein>
<reference evidence="2 3" key="1">
    <citation type="journal article" name="Front. Microbiol.">
        <title>Sugar Metabolism of the First Thermophilic Planctomycete Thermogutta terrifontis: Comparative Genomic and Transcriptomic Approaches.</title>
        <authorList>
            <person name="Elcheninov A.G."/>
            <person name="Menzel P."/>
            <person name="Gudbergsdottir S.R."/>
            <person name="Slesarev A.I."/>
            <person name="Kadnikov V.V."/>
            <person name="Krogh A."/>
            <person name="Bonch-Osmolovskaya E.A."/>
            <person name="Peng X."/>
            <person name="Kublanov I.V."/>
        </authorList>
    </citation>
    <scope>NUCLEOTIDE SEQUENCE [LARGE SCALE GENOMIC DNA]</scope>
    <source>
        <strain evidence="2 3">R1</strain>
    </source>
</reference>
<keyword evidence="2" id="KW-0378">Hydrolase</keyword>
<name>A0A286RB26_9BACT</name>
<evidence type="ECO:0000259" key="1">
    <source>
        <dbReference type="PROSITE" id="PS50093"/>
    </source>
</evidence>
<sequence length="1353" mass="143212">MPPMSRKNGLLCHDGRRLGASRKHRRLTVERLEERQLLSSVGFSWETPLGYDDAGAMSGNIVPGTLSLIPAPDLTLPATINPYHPPQEVEAWIDGSTVRYRANVGGVWQEGSTSYDSDQVIVDVLSEDGVVAWTVGTALPNGQIVARKVGVAIYDTNQGAWKTAESPNLGVLAVTQLDTKDGIVAWTIGYPTTNGYVPREVGAAVYDSDPASGGWKFFQTNTSGGTRTIEELLLNDGSVGWAIGDPTAGSPTPVRSVGMATYDFVNHEWARFQVNARASERFINVTNGGGAMFWAITRDGSANAGAPQNFGVAVYDEARHQWKSNRTSYDGSYVLGDFAVGDGVAAWTLTQDGVKVGIGMGAWDSRAGGVVFRRIPLASHQEVDRLVVGGQIVAWVARDRANANNQQIFLATYDAGQSLWKTWSGSAGNNQQIGDLQVDGWAAWTVRRQDNSGQWVDRSAVVAVYDPGRGVWKTFQSPEATNRSVINLGLSQSIAAWKIGYADSSGGNYVPRNVGAVSYDYLTGQFNYYLTSYDTGTFIEYTAVGDGVAAWSTGSNVTVLVYDPVAQSFKTASTAHGNNVRIRNLTTQGRLVAWTVAYPSGYDDSFIPRDVEFAAYDTQIQSWVLGGESYPTAQVTDLYIEHQFVKYAVNGTGYSRAYDAWTSSWSTGNPVAVSTFLAAPTVVPVNRGITVLDWSMGATDGFIDFGDGWKSDSRLTTHAYRDTGVYTLSQQVFGPGGSDTSLAVIAVVPARTPTDLGTISSTILPAQSPINGALWYSFQVAADGAFTANVTGAGVSSNTAMALCTSTGQLYSLVGTGTTSLAIPSVTAGTTYYLMISGLAGPVNVALDNPPTLSLDDRVVTVRGTPGDDTAYLGYFGAPAALINGVFMSFEPGTTGVIFDGGAGRDTVGIYGTDGDEHAVLGLFEDNSPGADVMGLGFQLSARNSEDITFVGGGGQDVAELSDTPGADLFTAEPGLAVMTGSGLRFAAENVPIVHGYSRRGGNDESRLTGTAEKDQGVVTPQWTWLRSIDNSYFARAKGFKQVTINGGDGADSVDFRDSSGKDVLAVSPGIARMSYPSVSVIANGFEQVQGNFSGNSQDEAYLFGTSGNDTLTAEPFKATLQAGELQAVISGASQIVVASMGGQDSATLLDSTGDDTLLARPRDVTLTGTGYLLRVLGYKNVAAHAARGGTDVAHLYDSTADDLFVGQPGEAVLQGPGYSNTVRAFDYVHAYSITGGRDVAQLYGSSGDDEFVSWPEWTRLSGPGYFIRVKMFEEVTVDGGGGNDTAVVNDSPGPDALVATGTEFRLSGNGASIAYLHKLLGFEQIRARSHGGANTKSVDPAALAYLLLSGKW</sequence>
<dbReference type="EMBL" id="CP018477">
    <property type="protein sequence ID" value="ASV73168.1"/>
    <property type="molecule type" value="Genomic_DNA"/>
</dbReference>
<feature type="domain" description="PKD" evidence="1">
    <location>
        <begin position="704"/>
        <end position="753"/>
    </location>
</feature>
<dbReference type="GO" id="GO:0004035">
    <property type="term" value="F:alkaline phosphatase activity"/>
    <property type="evidence" value="ECO:0007669"/>
    <property type="project" value="UniProtKB-EC"/>
</dbReference>
<dbReference type="InterPro" id="IPR011049">
    <property type="entry name" value="Serralysin-like_metalloprot_C"/>
</dbReference>
<proteinExistence type="predicted"/>
<gene>
    <name evidence="2" type="ORF">THTE_0566</name>
</gene>
<dbReference type="PROSITE" id="PS50093">
    <property type="entry name" value="PKD"/>
    <property type="match status" value="1"/>
</dbReference>
<organism evidence="2 3">
    <name type="scientific">Thermogutta terrifontis</name>
    <dbReference type="NCBI Taxonomy" id="1331910"/>
    <lineage>
        <taxon>Bacteria</taxon>
        <taxon>Pseudomonadati</taxon>
        <taxon>Planctomycetota</taxon>
        <taxon>Planctomycetia</taxon>
        <taxon>Pirellulales</taxon>
        <taxon>Thermoguttaceae</taxon>
        <taxon>Thermogutta</taxon>
    </lineage>
</organism>
<accession>A0A286RB26</accession>
<dbReference type="InterPro" id="IPR035986">
    <property type="entry name" value="PKD_dom_sf"/>
</dbReference>
<dbReference type="InterPro" id="IPR013783">
    <property type="entry name" value="Ig-like_fold"/>
</dbReference>